<protein>
    <submittedName>
        <fullName evidence="2">Uncharacterized protein</fullName>
    </submittedName>
</protein>
<reference evidence="2" key="1">
    <citation type="submission" date="2014-11" db="EMBL/GenBank/DDBJ databases">
        <authorList>
            <person name="Amaro Gonzalez C."/>
        </authorList>
    </citation>
    <scope>NUCLEOTIDE SEQUENCE</scope>
</reference>
<accession>A0A0E9QKH0</accession>
<feature type="transmembrane region" description="Helical" evidence="1">
    <location>
        <begin position="21"/>
        <end position="46"/>
    </location>
</feature>
<dbReference type="EMBL" id="GBXM01091979">
    <property type="protein sequence ID" value="JAH16598.1"/>
    <property type="molecule type" value="Transcribed_RNA"/>
</dbReference>
<keyword evidence="1" id="KW-1133">Transmembrane helix</keyword>
<keyword evidence="1" id="KW-0812">Transmembrane</keyword>
<organism evidence="2">
    <name type="scientific">Anguilla anguilla</name>
    <name type="common">European freshwater eel</name>
    <name type="synonym">Muraena anguilla</name>
    <dbReference type="NCBI Taxonomy" id="7936"/>
    <lineage>
        <taxon>Eukaryota</taxon>
        <taxon>Metazoa</taxon>
        <taxon>Chordata</taxon>
        <taxon>Craniata</taxon>
        <taxon>Vertebrata</taxon>
        <taxon>Euteleostomi</taxon>
        <taxon>Actinopterygii</taxon>
        <taxon>Neopterygii</taxon>
        <taxon>Teleostei</taxon>
        <taxon>Anguilliformes</taxon>
        <taxon>Anguillidae</taxon>
        <taxon>Anguilla</taxon>
    </lineage>
</organism>
<dbReference type="AlphaFoldDB" id="A0A0E9QKH0"/>
<evidence type="ECO:0000256" key="1">
    <source>
        <dbReference type="SAM" id="Phobius"/>
    </source>
</evidence>
<evidence type="ECO:0000313" key="2">
    <source>
        <dbReference type="EMBL" id="JAH16598.1"/>
    </source>
</evidence>
<keyword evidence="1" id="KW-0472">Membrane</keyword>
<name>A0A0E9QKH0_ANGAN</name>
<reference evidence="2" key="2">
    <citation type="journal article" date="2015" name="Fish Shellfish Immunol.">
        <title>Early steps in the European eel (Anguilla anguilla)-Vibrio vulnificus interaction in the gills: Role of the RtxA13 toxin.</title>
        <authorList>
            <person name="Callol A."/>
            <person name="Pajuelo D."/>
            <person name="Ebbesson L."/>
            <person name="Teles M."/>
            <person name="MacKenzie S."/>
            <person name="Amaro C."/>
        </authorList>
    </citation>
    <scope>NUCLEOTIDE SEQUENCE</scope>
</reference>
<proteinExistence type="predicted"/>
<sequence>MCRLSEANCFVNEQYIVAPKIVWKVSAFAGLFPCPSLIAVPLVLLLN</sequence>